<feature type="transmembrane region" description="Helical" evidence="1">
    <location>
        <begin position="74"/>
        <end position="90"/>
    </location>
</feature>
<feature type="transmembrane region" description="Helical" evidence="1">
    <location>
        <begin position="195"/>
        <end position="212"/>
    </location>
</feature>
<dbReference type="EMBL" id="FNIL01000012">
    <property type="protein sequence ID" value="SDO39003.1"/>
    <property type="molecule type" value="Genomic_DNA"/>
</dbReference>
<evidence type="ECO:0008006" key="4">
    <source>
        <dbReference type="Google" id="ProtNLM"/>
    </source>
</evidence>
<feature type="transmembrane region" description="Helical" evidence="1">
    <location>
        <begin position="170"/>
        <end position="189"/>
    </location>
</feature>
<organism evidence="2 3">
    <name type="scientific">Alkalicoccus daliensis</name>
    <dbReference type="NCBI Taxonomy" id="745820"/>
    <lineage>
        <taxon>Bacteria</taxon>
        <taxon>Bacillati</taxon>
        <taxon>Bacillota</taxon>
        <taxon>Bacilli</taxon>
        <taxon>Bacillales</taxon>
        <taxon>Bacillaceae</taxon>
        <taxon>Alkalicoccus</taxon>
    </lineage>
</organism>
<evidence type="ECO:0000256" key="1">
    <source>
        <dbReference type="SAM" id="Phobius"/>
    </source>
</evidence>
<proteinExistence type="predicted"/>
<feature type="transmembrane region" description="Helical" evidence="1">
    <location>
        <begin position="224"/>
        <end position="240"/>
    </location>
</feature>
<keyword evidence="1" id="KW-0472">Membrane</keyword>
<keyword evidence="3" id="KW-1185">Reference proteome</keyword>
<sequence>MFLILSFLCVLGFIAVHLFSERLTFLHTAPRSKVLSAAGGVSIAYVFMHLLPELHMFQDQLNEAGYELWVLDQYHVYLASLLGLVVFYGLERMAKKARTGSEKPEVESNWVFRVHVLSFFVYNFLIGYLIIHGEYQEPGDLLLYFAALSVHFISNDYSLRLHHEHQYDHFGRYMLAAAVFFGWLLALFIEVSEVTVTMLFSFLAGTMILNILKEELPAERESNFWAFGIGVLLYTLLLYAL</sequence>
<dbReference type="AlphaFoldDB" id="A0A1H0J669"/>
<keyword evidence="1" id="KW-1133">Transmembrane helix</keyword>
<feature type="transmembrane region" description="Helical" evidence="1">
    <location>
        <begin position="110"/>
        <end position="129"/>
    </location>
</feature>
<dbReference type="RefSeq" id="WP_090843806.1">
    <property type="nucleotide sequence ID" value="NZ_FNIL01000012.1"/>
</dbReference>
<keyword evidence="1" id="KW-0812">Transmembrane</keyword>
<evidence type="ECO:0000313" key="3">
    <source>
        <dbReference type="Proteomes" id="UP000198778"/>
    </source>
</evidence>
<feature type="transmembrane region" description="Helical" evidence="1">
    <location>
        <begin position="141"/>
        <end position="158"/>
    </location>
</feature>
<accession>A0A1H0J669</accession>
<dbReference type="STRING" id="745820.SAMN04488053_11281"/>
<reference evidence="3" key="1">
    <citation type="submission" date="2016-10" db="EMBL/GenBank/DDBJ databases">
        <authorList>
            <person name="Varghese N."/>
            <person name="Submissions S."/>
        </authorList>
    </citation>
    <scope>NUCLEOTIDE SEQUENCE [LARGE SCALE GENOMIC DNA]</scope>
    <source>
        <strain evidence="3">CGMCC 1.10369</strain>
    </source>
</reference>
<evidence type="ECO:0000313" key="2">
    <source>
        <dbReference type="EMBL" id="SDO39003.1"/>
    </source>
</evidence>
<dbReference type="OrthoDB" id="21325at2"/>
<dbReference type="Proteomes" id="UP000198778">
    <property type="component" value="Unassembled WGS sequence"/>
</dbReference>
<name>A0A1H0J669_9BACI</name>
<gene>
    <name evidence="2" type="ORF">SAMN04488053_11281</name>
</gene>
<protein>
    <recommendedName>
        <fullName evidence="4">ZIP Zinc transporter</fullName>
    </recommendedName>
</protein>